<feature type="binding site" evidence="11">
    <location>
        <position position="52"/>
    </location>
    <ligand>
        <name>ATP</name>
        <dbReference type="ChEBI" id="CHEBI:30616"/>
    </ligand>
</feature>
<feature type="binding site" evidence="11">
    <location>
        <position position="168"/>
    </location>
    <ligand>
        <name>ATP</name>
        <dbReference type="ChEBI" id="CHEBI:30616"/>
    </ligand>
</feature>
<feature type="binding site" evidence="11">
    <location>
        <position position="165"/>
    </location>
    <ligand>
        <name>ATP</name>
        <dbReference type="ChEBI" id="CHEBI:30616"/>
    </ligand>
</feature>
<comment type="function">
    <text evidence="11">Catalyzes the reversible phosphorylation of UMP to UDP.</text>
</comment>
<keyword evidence="5 11" id="KW-0808">Transferase</keyword>
<dbReference type="PANTHER" id="PTHR42833">
    <property type="entry name" value="URIDYLATE KINASE"/>
    <property type="match status" value="1"/>
</dbReference>
<comment type="caution">
    <text evidence="11">Lacks conserved residue(s) required for the propagation of feature annotation.</text>
</comment>
<comment type="subunit">
    <text evidence="11">Homohexamer.</text>
</comment>
<dbReference type="SUPFAM" id="SSF53633">
    <property type="entry name" value="Carbamate kinase-like"/>
    <property type="match status" value="1"/>
</dbReference>
<keyword evidence="4 11" id="KW-0963">Cytoplasm</keyword>
<accession>A0ABS0WWS4</accession>
<reference evidence="13 14" key="1">
    <citation type="submission" date="2020-12" db="EMBL/GenBank/DDBJ databases">
        <title>Aureibaculum luteum sp. nov. and Aureibaculum flavum sp. nov., novel members of the family Flavobacteriaceae isolated from Antarctic intertidal sediments.</title>
        <authorList>
            <person name="He X."/>
            <person name="Zhang X."/>
        </authorList>
    </citation>
    <scope>NUCLEOTIDE SEQUENCE [LARGE SCALE GENOMIC DNA]</scope>
    <source>
        <strain evidence="13 14">A20</strain>
    </source>
</reference>
<evidence type="ECO:0000256" key="6">
    <source>
        <dbReference type="ARBA" id="ARBA00022741"/>
    </source>
</evidence>
<keyword evidence="6 11" id="KW-0547">Nucleotide-binding</keyword>
<dbReference type="RefSeq" id="WP_198842982.1">
    <property type="nucleotide sequence ID" value="NZ_JAEHFJ010000015.1"/>
</dbReference>
<feature type="binding site" evidence="11">
    <location>
        <position position="56"/>
    </location>
    <ligand>
        <name>ATP</name>
        <dbReference type="ChEBI" id="CHEBI:30616"/>
    </ligand>
</feature>
<evidence type="ECO:0000256" key="3">
    <source>
        <dbReference type="ARBA" id="ARBA00007614"/>
    </source>
</evidence>
<gene>
    <name evidence="11" type="primary">pyrH</name>
    <name evidence="13" type="ORF">JBL43_19225</name>
</gene>
<dbReference type="Pfam" id="PF00696">
    <property type="entry name" value="AA_kinase"/>
    <property type="match status" value="1"/>
</dbReference>
<dbReference type="CDD" id="cd04254">
    <property type="entry name" value="AAK_UMPK-PyrH-Ec"/>
    <property type="match status" value="1"/>
</dbReference>
<dbReference type="EC" id="2.7.4.22" evidence="11"/>
<proteinExistence type="inferred from homology"/>
<sequence length="237" mass="26195">MQYKRILLKLSGEALMGDQNFGIDQTRLKQYALEIKKVVESGVEVAIVIGGGNIFRGLSTEGSKMDRVQADYMGMLATVINGLALQSALEDADVQTRLLTAIKMEQIAEPYIKRRAVRHLEKGRVVIFGSGTGNPFFTTDTAAVLRAIEIDSDVILKGTRVDGIYTSDPEKNINAVKFENITFKDVMNKGLKVMDMTAFTLSEENKLPIIIFDMNKEGNLMKLLSGENIGTKVDIEI</sequence>
<evidence type="ECO:0000256" key="7">
    <source>
        <dbReference type="ARBA" id="ARBA00022777"/>
    </source>
</evidence>
<evidence type="ECO:0000256" key="11">
    <source>
        <dbReference type="HAMAP-Rule" id="MF_01220"/>
    </source>
</evidence>
<dbReference type="NCBIfam" id="TIGR02075">
    <property type="entry name" value="pyrH_bact"/>
    <property type="match status" value="1"/>
</dbReference>
<evidence type="ECO:0000256" key="10">
    <source>
        <dbReference type="ARBA" id="ARBA00047767"/>
    </source>
</evidence>
<evidence type="ECO:0000256" key="4">
    <source>
        <dbReference type="ARBA" id="ARBA00022490"/>
    </source>
</evidence>
<feature type="binding site" evidence="11">
    <location>
        <position position="71"/>
    </location>
    <ligand>
        <name>UMP</name>
        <dbReference type="ChEBI" id="CHEBI:57865"/>
    </ligand>
</feature>
<evidence type="ECO:0000256" key="5">
    <source>
        <dbReference type="ARBA" id="ARBA00022679"/>
    </source>
</evidence>
<organism evidence="13 14">
    <name type="scientific">Aureibaculum flavum</name>
    <dbReference type="NCBI Taxonomy" id="2795986"/>
    <lineage>
        <taxon>Bacteria</taxon>
        <taxon>Pseudomonadati</taxon>
        <taxon>Bacteroidota</taxon>
        <taxon>Flavobacteriia</taxon>
        <taxon>Flavobacteriales</taxon>
        <taxon>Flavobacteriaceae</taxon>
        <taxon>Aureibaculum</taxon>
    </lineage>
</organism>
<protein>
    <recommendedName>
        <fullName evidence="11">Uridylate kinase</fullName>
        <shortName evidence="11">UK</shortName>
        <ecNumber evidence="11">2.7.4.22</ecNumber>
    </recommendedName>
    <alternativeName>
        <fullName evidence="11">Uridine monophosphate kinase</fullName>
        <shortName evidence="11">UMP kinase</shortName>
        <shortName evidence="11">UMPK</shortName>
    </alternativeName>
</protein>
<feature type="binding site" evidence="11">
    <location>
        <begin position="132"/>
        <end position="139"/>
    </location>
    <ligand>
        <name>UMP</name>
        <dbReference type="ChEBI" id="CHEBI:57865"/>
    </ligand>
</feature>
<comment type="activity regulation">
    <text evidence="11">Inhibited by UTP.</text>
</comment>
<name>A0ABS0WWS4_9FLAO</name>
<dbReference type="Proteomes" id="UP000623301">
    <property type="component" value="Unassembled WGS sequence"/>
</dbReference>
<dbReference type="InterPro" id="IPR036393">
    <property type="entry name" value="AceGlu_kinase-like_sf"/>
</dbReference>
<dbReference type="InterPro" id="IPR001048">
    <property type="entry name" value="Asp/Glu/Uridylate_kinase"/>
</dbReference>
<dbReference type="PANTHER" id="PTHR42833:SF4">
    <property type="entry name" value="URIDYLATE KINASE PUMPKIN, CHLOROPLASTIC"/>
    <property type="match status" value="1"/>
</dbReference>
<comment type="pathway">
    <text evidence="2 11">Pyrimidine metabolism; CTP biosynthesis via de novo pathway; UDP from UMP (UMPK route): step 1/1.</text>
</comment>
<feature type="domain" description="Aspartate/glutamate/uridylate kinase" evidence="12">
    <location>
        <begin position="4"/>
        <end position="213"/>
    </location>
</feature>
<comment type="similarity">
    <text evidence="3 11">Belongs to the UMP kinase family.</text>
</comment>
<keyword evidence="8 11" id="KW-0067">ATP-binding</keyword>
<comment type="catalytic activity">
    <reaction evidence="10 11">
        <text>UMP + ATP = UDP + ADP</text>
        <dbReference type="Rhea" id="RHEA:24400"/>
        <dbReference type="ChEBI" id="CHEBI:30616"/>
        <dbReference type="ChEBI" id="CHEBI:57865"/>
        <dbReference type="ChEBI" id="CHEBI:58223"/>
        <dbReference type="ChEBI" id="CHEBI:456216"/>
        <dbReference type="EC" id="2.7.4.22"/>
    </reaction>
</comment>
<keyword evidence="7 11" id="KW-0418">Kinase</keyword>
<feature type="binding site" evidence="11">
    <location>
        <position position="159"/>
    </location>
    <ligand>
        <name>ATP</name>
        <dbReference type="ChEBI" id="CHEBI:30616"/>
    </ligand>
</feature>
<dbReference type="EMBL" id="JAEHFJ010000015">
    <property type="protein sequence ID" value="MBJ2176392.1"/>
    <property type="molecule type" value="Genomic_DNA"/>
</dbReference>
<evidence type="ECO:0000313" key="13">
    <source>
        <dbReference type="EMBL" id="MBJ2176392.1"/>
    </source>
</evidence>
<dbReference type="HAMAP" id="MF_01220_B">
    <property type="entry name" value="PyrH_B"/>
    <property type="match status" value="1"/>
</dbReference>
<evidence type="ECO:0000256" key="8">
    <source>
        <dbReference type="ARBA" id="ARBA00022840"/>
    </source>
</evidence>
<evidence type="ECO:0000256" key="1">
    <source>
        <dbReference type="ARBA" id="ARBA00004496"/>
    </source>
</evidence>
<evidence type="ECO:0000256" key="2">
    <source>
        <dbReference type="ARBA" id="ARBA00004791"/>
    </source>
</evidence>
<comment type="caution">
    <text evidence="13">The sequence shown here is derived from an EMBL/GenBank/DDBJ whole genome shotgun (WGS) entry which is preliminary data.</text>
</comment>
<keyword evidence="14" id="KW-1185">Reference proteome</keyword>
<dbReference type="InterPro" id="IPR011817">
    <property type="entry name" value="Uridylate_kinase"/>
</dbReference>
<dbReference type="InterPro" id="IPR015963">
    <property type="entry name" value="Uridylate_kinase_bac"/>
</dbReference>
<feature type="binding site" evidence="11">
    <location>
        <begin position="9"/>
        <end position="12"/>
    </location>
    <ligand>
        <name>ATP</name>
        <dbReference type="ChEBI" id="CHEBI:30616"/>
    </ligand>
</feature>
<evidence type="ECO:0000256" key="9">
    <source>
        <dbReference type="ARBA" id="ARBA00022975"/>
    </source>
</evidence>
<keyword evidence="9 11" id="KW-0665">Pyrimidine biosynthesis</keyword>
<comment type="subcellular location">
    <subcellularLocation>
        <location evidence="1 11">Cytoplasm</location>
    </subcellularLocation>
</comment>
<dbReference type="GO" id="GO:0033862">
    <property type="term" value="F:UMP kinase activity"/>
    <property type="evidence" value="ECO:0007669"/>
    <property type="project" value="UniProtKB-EC"/>
</dbReference>
<dbReference type="Gene3D" id="3.40.1160.10">
    <property type="entry name" value="Acetylglutamate kinase-like"/>
    <property type="match status" value="1"/>
</dbReference>
<feature type="binding site" evidence="11">
    <location>
        <position position="51"/>
    </location>
    <ligand>
        <name>UMP</name>
        <dbReference type="ChEBI" id="CHEBI:57865"/>
    </ligand>
</feature>
<dbReference type="PIRSF" id="PIRSF005650">
    <property type="entry name" value="Uridylate_kin"/>
    <property type="match status" value="1"/>
</dbReference>
<evidence type="ECO:0000259" key="12">
    <source>
        <dbReference type="Pfam" id="PF00696"/>
    </source>
</evidence>
<evidence type="ECO:0000313" key="14">
    <source>
        <dbReference type="Proteomes" id="UP000623301"/>
    </source>
</evidence>